<dbReference type="EMBL" id="JAAVLR010000002">
    <property type="protein sequence ID" value="NKC28752.1"/>
    <property type="molecule type" value="Genomic_DNA"/>
</dbReference>
<reference evidence="1 2" key="1">
    <citation type="submission" date="2020-03" db="EMBL/GenBank/DDBJ databases">
        <title>Whole genome sequencing of clinical and environmental type strains of Ochrobactrum.</title>
        <authorList>
            <person name="Dharne M."/>
        </authorList>
    </citation>
    <scope>NUCLEOTIDE SEQUENCE [LARGE SCALE GENOMIC DNA]</scope>
    <source>
        <strain evidence="1 2">DSM 22292</strain>
    </source>
</reference>
<sequence>MMMPRLDTWARRPPEEANLFGPSFLCALSHEFLRGFTKDGRDGASLFLLIIALSTALHRSSRERLPYSTVTSLYAWIQDNEDLLIGFASRAQNLTPYLKESVLFGFATKTITVDDEGNLRAGERRATFPKSFLDDTTAETKEIIDRSKFMGRWLAKSGSETSIAAALGVRP</sequence>
<evidence type="ECO:0000313" key="1">
    <source>
        <dbReference type="EMBL" id="NKC28752.1"/>
    </source>
</evidence>
<name>A0ABX1DYY0_9HYPH</name>
<dbReference type="InterPro" id="IPR045390">
    <property type="entry name" value="ABC-3C_MC3"/>
</dbReference>
<dbReference type="Proteomes" id="UP000568486">
    <property type="component" value="Unassembled WGS sequence"/>
</dbReference>
<accession>A0ABX1DYY0</accession>
<protein>
    <submittedName>
        <fullName evidence="1">Uncharacterized protein</fullName>
    </submittedName>
</protein>
<comment type="caution">
    <text evidence="1">The sequence shown here is derived from an EMBL/GenBank/DDBJ whole genome shotgun (WGS) entry which is preliminary data.</text>
</comment>
<gene>
    <name evidence="1" type="ORF">HED52_16205</name>
</gene>
<evidence type="ECO:0000313" key="2">
    <source>
        <dbReference type="Proteomes" id="UP000568486"/>
    </source>
</evidence>
<keyword evidence="2" id="KW-1185">Reference proteome</keyword>
<organism evidence="1 2">
    <name type="scientific">Brucella ciceri</name>
    <dbReference type="NCBI Taxonomy" id="391287"/>
    <lineage>
        <taxon>Bacteria</taxon>
        <taxon>Pseudomonadati</taxon>
        <taxon>Pseudomonadota</taxon>
        <taxon>Alphaproteobacteria</taxon>
        <taxon>Hyphomicrobiales</taxon>
        <taxon>Brucellaceae</taxon>
        <taxon>Brucella/Ochrobactrum group</taxon>
        <taxon>Brucella</taxon>
    </lineage>
</organism>
<dbReference type="Pfam" id="PF20131">
    <property type="entry name" value="MC3"/>
    <property type="match status" value="1"/>
</dbReference>
<proteinExistence type="predicted"/>